<reference evidence="2" key="1">
    <citation type="journal article" date="2018" name="Genome Biol. Evol.">
        <title>Genomics and development of Lentinus tigrinus, a white-rot wood-decaying mushroom with dimorphic fruiting bodies.</title>
        <authorList>
            <person name="Wu B."/>
            <person name="Xu Z."/>
            <person name="Knudson A."/>
            <person name="Carlson A."/>
            <person name="Chen N."/>
            <person name="Kovaka S."/>
            <person name="LaButti K."/>
            <person name="Lipzen A."/>
            <person name="Pennachio C."/>
            <person name="Riley R."/>
            <person name="Schakwitz W."/>
            <person name="Umezawa K."/>
            <person name="Ohm R.A."/>
            <person name="Grigoriev I.V."/>
            <person name="Nagy L.G."/>
            <person name="Gibbons J."/>
            <person name="Hibbett D."/>
        </authorList>
    </citation>
    <scope>NUCLEOTIDE SEQUENCE [LARGE SCALE GENOMIC DNA]</scope>
    <source>
        <strain evidence="2">ALCF2SS1-6</strain>
    </source>
</reference>
<accession>A0A5C2RPY5</accession>
<name>A0A5C2RPY5_9APHY</name>
<feature type="region of interest" description="Disordered" evidence="1">
    <location>
        <begin position="1"/>
        <end position="26"/>
    </location>
</feature>
<dbReference type="Proteomes" id="UP000313359">
    <property type="component" value="Unassembled WGS sequence"/>
</dbReference>
<evidence type="ECO:0000256" key="1">
    <source>
        <dbReference type="SAM" id="MobiDB-lite"/>
    </source>
</evidence>
<organism evidence="2 3">
    <name type="scientific">Lentinus tigrinus ALCF2SS1-6</name>
    <dbReference type="NCBI Taxonomy" id="1328759"/>
    <lineage>
        <taxon>Eukaryota</taxon>
        <taxon>Fungi</taxon>
        <taxon>Dikarya</taxon>
        <taxon>Basidiomycota</taxon>
        <taxon>Agaricomycotina</taxon>
        <taxon>Agaricomycetes</taxon>
        <taxon>Polyporales</taxon>
        <taxon>Polyporaceae</taxon>
        <taxon>Lentinus</taxon>
    </lineage>
</organism>
<feature type="compositionally biased region" description="Pro residues" evidence="1">
    <location>
        <begin position="144"/>
        <end position="154"/>
    </location>
</feature>
<proteinExistence type="predicted"/>
<feature type="compositionally biased region" description="Polar residues" evidence="1">
    <location>
        <begin position="1"/>
        <end position="12"/>
    </location>
</feature>
<sequence length="190" mass="21234">MQASSVTSTQPEAESPAGRLPKRPSKLIGPLKHLTANYQLYAAKQYYETGQVLVKGIGEEYPEWRKKPEFLSLVTDGNTVASYIDDAYDQDTWDREKNRRIKHEARNYCTSAYRSSKHAEREYVNDMVPKSPETEGEECVYSRPPSPSNGPPGNKPLLEVRVPILPPTTSFADDSSHLSFSAIANLRASA</sequence>
<feature type="region of interest" description="Disordered" evidence="1">
    <location>
        <begin position="128"/>
        <end position="159"/>
    </location>
</feature>
<gene>
    <name evidence="2" type="ORF">L227DRAFT_581562</name>
</gene>
<keyword evidence="3" id="KW-1185">Reference proteome</keyword>
<dbReference type="EMBL" id="ML122327">
    <property type="protein sequence ID" value="RPD53220.1"/>
    <property type="molecule type" value="Genomic_DNA"/>
</dbReference>
<evidence type="ECO:0000313" key="2">
    <source>
        <dbReference type="EMBL" id="RPD53220.1"/>
    </source>
</evidence>
<dbReference type="OrthoDB" id="10431012at2759"/>
<dbReference type="AlphaFoldDB" id="A0A5C2RPY5"/>
<protein>
    <submittedName>
        <fullName evidence="2">Uncharacterized protein</fullName>
    </submittedName>
</protein>
<evidence type="ECO:0000313" key="3">
    <source>
        <dbReference type="Proteomes" id="UP000313359"/>
    </source>
</evidence>